<organism evidence="2">
    <name type="scientific">Pseudomonas aeruginosa</name>
    <dbReference type="NCBI Taxonomy" id="287"/>
    <lineage>
        <taxon>Bacteria</taxon>
        <taxon>Pseudomonadati</taxon>
        <taxon>Pseudomonadota</taxon>
        <taxon>Gammaproteobacteria</taxon>
        <taxon>Pseudomonadales</taxon>
        <taxon>Pseudomonadaceae</taxon>
        <taxon>Pseudomonas</taxon>
    </lineage>
</organism>
<sequence length="109" mass="11886">MKLLALLMCMTPGLVFAGSNDCYRIKDKDSESYCLAVTSGNSSKCYSIKNKDAEKLCLAEVRGSASSCYSIRDKDTKETPNKSATGSRLATESIFSPVFGDRLHQKPGF</sequence>
<geneLocation type="plasmid" evidence="2">
    <name>pSE5416-KPC</name>
</geneLocation>
<feature type="signal peptide" evidence="1">
    <location>
        <begin position="1"/>
        <end position="17"/>
    </location>
</feature>
<dbReference type="EMBL" id="MN894887">
    <property type="protein sequence ID" value="QNI17514.1"/>
    <property type="molecule type" value="Genomic_DNA"/>
</dbReference>
<evidence type="ECO:0000313" key="2">
    <source>
        <dbReference type="EMBL" id="QNI17514.1"/>
    </source>
</evidence>
<keyword evidence="2" id="KW-0614">Plasmid</keyword>
<protein>
    <submittedName>
        <fullName evidence="2">Uncharacterized protein</fullName>
    </submittedName>
</protein>
<keyword evidence="1" id="KW-0732">Signal</keyword>
<name>A0A7S6G5B8_PSEAI</name>
<reference evidence="2" key="1">
    <citation type="submission" date="2019-12" db="EMBL/GenBank/DDBJ databases">
        <title>Compelete sequence of pSE5416-KPC.</title>
        <authorList>
            <person name="Zhou D."/>
        </authorList>
    </citation>
    <scope>NUCLEOTIDE SEQUENCE</scope>
    <source>
        <strain evidence="2">SE5416</strain>
        <plasmid evidence="2">pSE5416-KPC</plasmid>
    </source>
</reference>
<evidence type="ECO:0000256" key="1">
    <source>
        <dbReference type="SAM" id="SignalP"/>
    </source>
</evidence>
<feature type="chain" id="PRO_5030784709" evidence="1">
    <location>
        <begin position="18"/>
        <end position="109"/>
    </location>
</feature>
<proteinExistence type="predicted"/>
<dbReference type="AlphaFoldDB" id="A0A7S6G5B8"/>
<accession>A0A7S6G5B8</accession>